<dbReference type="RefSeq" id="WP_109009988.1">
    <property type="nucleotide sequence ID" value="NZ_BDUD01000001.1"/>
</dbReference>
<evidence type="ECO:0000313" key="1">
    <source>
        <dbReference type="EMBL" id="GBG20248.1"/>
    </source>
</evidence>
<proteinExistence type="predicted"/>
<dbReference type="EMBL" id="BDUD01000001">
    <property type="protein sequence ID" value="GBG20248.1"/>
    <property type="molecule type" value="Genomic_DNA"/>
</dbReference>
<keyword evidence="2" id="KW-1185">Reference proteome</keyword>
<gene>
    <name evidence="1" type="ORF">NIES4072_39230</name>
</gene>
<dbReference type="Proteomes" id="UP000245124">
    <property type="component" value="Unassembled WGS sequence"/>
</dbReference>
<name>A0A2R5FRX8_NOSCO</name>
<dbReference type="AlphaFoldDB" id="A0A2R5FRX8"/>
<reference evidence="1 2" key="1">
    <citation type="submission" date="2017-06" db="EMBL/GenBank/DDBJ databases">
        <title>Genome sequencing of cyanobaciteial culture collection at National Institute for Environmental Studies (NIES).</title>
        <authorList>
            <person name="Hirose Y."/>
            <person name="Shimura Y."/>
            <person name="Fujisawa T."/>
            <person name="Nakamura Y."/>
            <person name="Kawachi M."/>
        </authorList>
    </citation>
    <scope>NUCLEOTIDE SEQUENCE [LARGE SCALE GENOMIC DNA]</scope>
    <source>
        <strain evidence="1 2">NIES-4072</strain>
    </source>
</reference>
<evidence type="ECO:0000313" key="2">
    <source>
        <dbReference type="Proteomes" id="UP000245124"/>
    </source>
</evidence>
<accession>A0A2R5FRX8</accession>
<dbReference type="OrthoDB" id="483549at2"/>
<comment type="caution">
    <text evidence="1">The sequence shown here is derived from an EMBL/GenBank/DDBJ whole genome shotgun (WGS) entry which is preliminary data.</text>
</comment>
<sequence length="220" mass="23416">MTTITTKIALSVLGAAGISLLSLTPARAFISVEPIVTTQNEDILETKKPRTLGPEYQPGQVIEFGVSDVANNFLNDTGYDIESLVFDLKTLAYSNPNSTPVFNNEPVQWGDVNGDGKIGYSNNPDLKDIFSDITVKDNIITFSGGVIPKGTLFYNPFATNPNVSPGGGIIPPVPAEQVDKDGPIRVGSYYTAVPESTNVLGVLVFGALGVALKVKRSLHC</sequence>
<protein>
    <submittedName>
        <fullName evidence="1">Uncharacterized protein</fullName>
    </submittedName>
</protein>
<organism evidence="1 2">
    <name type="scientific">Nostoc commune NIES-4072</name>
    <dbReference type="NCBI Taxonomy" id="2005467"/>
    <lineage>
        <taxon>Bacteria</taxon>
        <taxon>Bacillati</taxon>
        <taxon>Cyanobacteriota</taxon>
        <taxon>Cyanophyceae</taxon>
        <taxon>Nostocales</taxon>
        <taxon>Nostocaceae</taxon>
        <taxon>Nostoc</taxon>
    </lineage>
</organism>